<dbReference type="Proteomes" id="UP001153678">
    <property type="component" value="Unassembled WGS sequence"/>
</dbReference>
<dbReference type="InterPro" id="IPR036910">
    <property type="entry name" value="HMG_box_dom_sf"/>
</dbReference>
<dbReference type="EMBL" id="CAMKVN010006777">
    <property type="protein sequence ID" value="CAI2190702.1"/>
    <property type="molecule type" value="Genomic_DNA"/>
</dbReference>
<evidence type="ECO:0000313" key="1">
    <source>
        <dbReference type="EMBL" id="CAI2190702.1"/>
    </source>
</evidence>
<reference evidence="1" key="1">
    <citation type="submission" date="2022-08" db="EMBL/GenBank/DDBJ databases">
        <authorList>
            <person name="Kallberg Y."/>
            <person name="Tangrot J."/>
            <person name="Rosling A."/>
        </authorList>
    </citation>
    <scope>NUCLEOTIDE SEQUENCE</scope>
    <source>
        <strain evidence="1">Wild A</strain>
    </source>
</reference>
<feature type="non-terminal residue" evidence="1">
    <location>
        <position position="80"/>
    </location>
</feature>
<evidence type="ECO:0000313" key="2">
    <source>
        <dbReference type="Proteomes" id="UP001153678"/>
    </source>
</evidence>
<gene>
    <name evidence="1" type="ORF">FWILDA_LOCUS14707</name>
</gene>
<name>A0A9W4X6T0_9GLOM</name>
<keyword evidence="2" id="KW-1185">Reference proteome</keyword>
<comment type="caution">
    <text evidence="1">The sequence shown here is derived from an EMBL/GenBank/DDBJ whole genome shotgun (WGS) entry which is preliminary data.</text>
</comment>
<proteinExistence type="predicted"/>
<dbReference type="SUPFAM" id="SSF47095">
    <property type="entry name" value="HMG-box"/>
    <property type="match status" value="1"/>
</dbReference>
<dbReference type="AlphaFoldDB" id="A0A9W4X6T0"/>
<dbReference type="OrthoDB" id="1919336at2759"/>
<organism evidence="1 2">
    <name type="scientific">Funneliformis geosporum</name>
    <dbReference type="NCBI Taxonomy" id="1117311"/>
    <lineage>
        <taxon>Eukaryota</taxon>
        <taxon>Fungi</taxon>
        <taxon>Fungi incertae sedis</taxon>
        <taxon>Mucoromycota</taxon>
        <taxon>Glomeromycotina</taxon>
        <taxon>Glomeromycetes</taxon>
        <taxon>Glomerales</taxon>
        <taxon>Glomeraceae</taxon>
        <taxon>Funneliformis</taxon>
    </lineage>
</organism>
<dbReference type="CDD" id="cd00084">
    <property type="entry name" value="HMG-box_SF"/>
    <property type="match status" value="1"/>
</dbReference>
<dbReference type="Gene3D" id="1.10.30.10">
    <property type="entry name" value="High mobility group box domain"/>
    <property type="match status" value="1"/>
</dbReference>
<accession>A0A9W4X6T0</accession>
<protein>
    <submittedName>
        <fullName evidence="1">404_t:CDS:1</fullName>
    </submittedName>
</protein>
<sequence>MMKHKPKNVNKIEFSKIISRKWHNLSENEKNIWKRRYHTFRDTQLQNAFDLPFDDNPTYTVNPNSVNVLPSVMKGDCYLT</sequence>